<keyword evidence="2" id="KW-1185">Reference proteome</keyword>
<reference evidence="1 2" key="1">
    <citation type="submission" date="2024-06" db="EMBL/GenBank/DDBJ databases">
        <title>Genomic Encyclopedia of Type Strains, Phase IV (KMG-IV): sequencing the most valuable type-strain genomes for metagenomic binning, comparative biology and taxonomic classification.</title>
        <authorList>
            <person name="Goeker M."/>
        </authorList>
    </citation>
    <scope>NUCLEOTIDE SEQUENCE [LARGE SCALE GENOMIC DNA]</scope>
    <source>
        <strain evidence="1 2">DSM 100022</strain>
    </source>
</reference>
<comment type="caution">
    <text evidence="1">The sequence shown here is derived from an EMBL/GenBank/DDBJ whole genome shotgun (WGS) entry which is preliminary data.</text>
</comment>
<evidence type="ECO:0000313" key="1">
    <source>
        <dbReference type="EMBL" id="MET3583572.1"/>
    </source>
</evidence>
<name>A0ABV2GZ54_9HYPH</name>
<sequence>MIWLARDDDILITATAPISQSFLNYVNTLKGGSNIVSLTTSGTSTKRPLPISKKDLQAGSLLSKFLSLLPSDRVSCLEL</sequence>
<dbReference type="EMBL" id="JBEPMC010000019">
    <property type="protein sequence ID" value="MET3583572.1"/>
    <property type="molecule type" value="Genomic_DNA"/>
</dbReference>
<accession>A0ABV2GZ54</accession>
<dbReference type="Proteomes" id="UP001549204">
    <property type="component" value="Unassembled WGS sequence"/>
</dbReference>
<gene>
    <name evidence="1" type="ORF">ABID19_006637</name>
</gene>
<dbReference type="RefSeq" id="WP_354494719.1">
    <property type="nucleotide sequence ID" value="NZ_JBEPMC010000019.1"/>
</dbReference>
<protein>
    <submittedName>
        <fullName evidence="1">Uncharacterized protein</fullName>
    </submittedName>
</protein>
<evidence type="ECO:0000313" key="2">
    <source>
        <dbReference type="Proteomes" id="UP001549204"/>
    </source>
</evidence>
<organism evidence="1 2">
    <name type="scientific">Mesorhizobium robiniae</name>
    <dbReference type="NCBI Taxonomy" id="559315"/>
    <lineage>
        <taxon>Bacteria</taxon>
        <taxon>Pseudomonadati</taxon>
        <taxon>Pseudomonadota</taxon>
        <taxon>Alphaproteobacteria</taxon>
        <taxon>Hyphomicrobiales</taxon>
        <taxon>Phyllobacteriaceae</taxon>
        <taxon>Mesorhizobium</taxon>
    </lineage>
</organism>
<proteinExistence type="predicted"/>